<evidence type="ECO:0000259" key="3">
    <source>
        <dbReference type="PROSITE" id="PS50885"/>
    </source>
</evidence>
<dbReference type="GO" id="GO:0006171">
    <property type="term" value="P:cAMP biosynthetic process"/>
    <property type="evidence" value="ECO:0007669"/>
    <property type="project" value="TreeGrafter"/>
</dbReference>
<dbReference type="CDD" id="cd07302">
    <property type="entry name" value="CHD"/>
    <property type="match status" value="1"/>
</dbReference>
<dbReference type="Gene3D" id="6.10.340.10">
    <property type="match status" value="1"/>
</dbReference>
<evidence type="ECO:0000256" key="1">
    <source>
        <dbReference type="SAM" id="Phobius"/>
    </source>
</evidence>
<feature type="transmembrane region" description="Helical" evidence="1">
    <location>
        <begin position="62"/>
        <end position="82"/>
    </location>
</feature>
<dbReference type="Pfam" id="PF00672">
    <property type="entry name" value="HAMP"/>
    <property type="match status" value="1"/>
</dbReference>
<proteinExistence type="predicted"/>
<dbReference type="SMART" id="SM00044">
    <property type="entry name" value="CYCc"/>
    <property type="match status" value="1"/>
</dbReference>
<keyword evidence="5" id="KW-1185">Reference proteome</keyword>
<dbReference type="InterPro" id="IPR003660">
    <property type="entry name" value="HAMP_dom"/>
</dbReference>
<keyword evidence="1" id="KW-0812">Transmembrane</keyword>
<feature type="domain" description="HAMP" evidence="3">
    <location>
        <begin position="278"/>
        <end position="330"/>
    </location>
</feature>
<dbReference type="PANTHER" id="PTHR43081:SF1">
    <property type="entry name" value="ADENYLATE CYCLASE, TERMINAL-DIFFERENTIATION SPECIFIC"/>
    <property type="match status" value="1"/>
</dbReference>
<dbReference type="InterPro" id="IPR029787">
    <property type="entry name" value="Nucleotide_cyclase"/>
</dbReference>
<protein>
    <submittedName>
        <fullName evidence="4">Adenylate/guanylate cyclase domain-containing protein</fullName>
    </submittedName>
</protein>
<dbReference type="PANTHER" id="PTHR43081">
    <property type="entry name" value="ADENYLATE CYCLASE, TERMINAL-DIFFERENTIATION SPECIFIC-RELATED"/>
    <property type="match status" value="1"/>
</dbReference>
<organism evidence="4 5">
    <name type="scientific">Polyangium fumosum</name>
    <dbReference type="NCBI Taxonomy" id="889272"/>
    <lineage>
        <taxon>Bacteria</taxon>
        <taxon>Pseudomonadati</taxon>
        <taxon>Myxococcota</taxon>
        <taxon>Polyangia</taxon>
        <taxon>Polyangiales</taxon>
        <taxon>Polyangiaceae</taxon>
        <taxon>Polyangium</taxon>
    </lineage>
</organism>
<evidence type="ECO:0000259" key="2">
    <source>
        <dbReference type="PROSITE" id="PS50125"/>
    </source>
</evidence>
<dbReference type="PROSITE" id="PS50125">
    <property type="entry name" value="GUANYLATE_CYCLASE_2"/>
    <property type="match status" value="1"/>
</dbReference>
<keyword evidence="1" id="KW-0472">Membrane</keyword>
<feature type="transmembrane region" description="Helical" evidence="1">
    <location>
        <begin position="30"/>
        <end position="50"/>
    </location>
</feature>
<dbReference type="GO" id="GO:0016020">
    <property type="term" value="C:membrane"/>
    <property type="evidence" value="ECO:0007669"/>
    <property type="project" value="InterPro"/>
</dbReference>
<dbReference type="RefSeq" id="WP_136927844.1">
    <property type="nucleotide sequence ID" value="NZ_SSMQ01000004.1"/>
</dbReference>
<dbReference type="InterPro" id="IPR050697">
    <property type="entry name" value="Adenylyl/Guanylyl_Cyclase_3/4"/>
</dbReference>
<feature type="transmembrane region" description="Helical" evidence="1">
    <location>
        <begin position="123"/>
        <end position="146"/>
    </location>
</feature>
<dbReference type="AlphaFoldDB" id="A0A4U1JHG7"/>
<feature type="transmembrane region" description="Helical" evidence="1">
    <location>
        <begin position="152"/>
        <end position="172"/>
    </location>
</feature>
<dbReference type="CDD" id="cd06225">
    <property type="entry name" value="HAMP"/>
    <property type="match status" value="1"/>
</dbReference>
<comment type="caution">
    <text evidence="4">The sequence shown here is derived from an EMBL/GenBank/DDBJ whole genome shotgun (WGS) entry which is preliminary data.</text>
</comment>
<dbReference type="Gene3D" id="3.30.70.1230">
    <property type="entry name" value="Nucleotide cyclase"/>
    <property type="match status" value="1"/>
</dbReference>
<sequence length="544" mass="58139">MTEALAATPEKTAGERAWGELGRLLHRRLILIYLTAALAATGIGALFFLFGLDFSVYQKQLVLGLLAPLASLPQVVVDILVIGRHVAPIRAFFAALPGPSAKALATPALARALNLPLYTAARVLFLHAPILAVSLTVACSLANAWLGLGLAPWQFALVYATVGVFASGHAIYEYLAVKSAVKPVLPHIRAHVDEASRDAVPKVLPLKMRSQLLFVFAFVACVPLAALGYTVLLKLDRLLVKAQMFEFAWIEDPLEVWVLLLVIGGSSLAFFLATMLSRDIASSAEDLVEAMRRVERGEVSAELVVASTDEFAEAYRGFNRMTRGLVERERLRDAFGRYVAPELAEQVMKHGVSMGGSLVRATVIFADIRGFTSLSEAMPPVEVVSLLNRYFAAVSPPIRAEGGFINKFGGDSLLAVFGAPVPAPDHAECAARAALGVRAALARFNEGEVAEGRAALRIGIGLHTGEMVAGSVGSPDRMEYTVIGDVVNVAARIQGLTKELGTDILLSEAAHERVKDIVTARPMPPVAVRGKAEPIVVYAVVDPA</sequence>
<feature type="transmembrane region" description="Helical" evidence="1">
    <location>
        <begin position="212"/>
        <end position="232"/>
    </location>
</feature>
<reference evidence="4 5" key="1">
    <citation type="submission" date="2019-04" db="EMBL/GenBank/DDBJ databases">
        <authorList>
            <person name="Li Y."/>
            <person name="Wang J."/>
        </authorList>
    </citation>
    <scope>NUCLEOTIDE SEQUENCE [LARGE SCALE GENOMIC DNA]</scope>
    <source>
        <strain evidence="4 5">DSM 14668</strain>
    </source>
</reference>
<name>A0A4U1JHG7_9BACT</name>
<dbReference type="GO" id="GO:0004016">
    <property type="term" value="F:adenylate cyclase activity"/>
    <property type="evidence" value="ECO:0007669"/>
    <property type="project" value="UniProtKB-ARBA"/>
</dbReference>
<dbReference type="SMART" id="SM00304">
    <property type="entry name" value="HAMP"/>
    <property type="match status" value="1"/>
</dbReference>
<evidence type="ECO:0000313" key="4">
    <source>
        <dbReference type="EMBL" id="TKD12049.1"/>
    </source>
</evidence>
<dbReference type="EMBL" id="SSMQ01000004">
    <property type="protein sequence ID" value="TKD12049.1"/>
    <property type="molecule type" value="Genomic_DNA"/>
</dbReference>
<keyword evidence="1" id="KW-1133">Transmembrane helix</keyword>
<dbReference type="GO" id="GO:0035556">
    <property type="term" value="P:intracellular signal transduction"/>
    <property type="evidence" value="ECO:0007669"/>
    <property type="project" value="InterPro"/>
</dbReference>
<dbReference type="Proteomes" id="UP000309215">
    <property type="component" value="Unassembled WGS sequence"/>
</dbReference>
<feature type="transmembrane region" description="Helical" evidence="1">
    <location>
        <begin position="256"/>
        <end position="276"/>
    </location>
</feature>
<dbReference type="OrthoDB" id="9806735at2"/>
<gene>
    <name evidence="4" type="ORF">E8A74_05395</name>
</gene>
<dbReference type="Pfam" id="PF00211">
    <property type="entry name" value="Guanylate_cyc"/>
    <property type="match status" value="1"/>
</dbReference>
<dbReference type="SUPFAM" id="SSF55073">
    <property type="entry name" value="Nucleotide cyclase"/>
    <property type="match status" value="1"/>
</dbReference>
<dbReference type="InterPro" id="IPR001054">
    <property type="entry name" value="A/G_cyclase"/>
</dbReference>
<feature type="domain" description="Guanylate cyclase" evidence="2">
    <location>
        <begin position="362"/>
        <end position="494"/>
    </location>
</feature>
<evidence type="ECO:0000313" key="5">
    <source>
        <dbReference type="Proteomes" id="UP000309215"/>
    </source>
</evidence>
<accession>A0A4U1JHG7</accession>
<dbReference type="PROSITE" id="PS50885">
    <property type="entry name" value="HAMP"/>
    <property type="match status" value="1"/>
</dbReference>